<dbReference type="EC" id="1.14.13.59" evidence="4"/>
<comment type="cofactor">
    <cofactor evidence="1">
        <name>FAD</name>
        <dbReference type="ChEBI" id="CHEBI:57692"/>
    </cofactor>
</comment>
<comment type="pathway">
    <text evidence="2">Siderophore biosynthesis.</text>
</comment>
<evidence type="ECO:0000256" key="8">
    <source>
        <dbReference type="ARBA" id="ARBA00022857"/>
    </source>
</evidence>
<protein>
    <recommendedName>
        <fullName evidence="5">L-lysine N6-monooxygenase MbtG</fullName>
        <ecNumber evidence="4">1.14.13.59</ecNumber>
    </recommendedName>
    <alternativeName>
        <fullName evidence="13">Lysine 6-N-hydroxylase</fullName>
    </alternativeName>
    <alternativeName>
        <fullName evidence="12">Lysine N6-hydroxylase</fullName>
    </alternativeName>
    <alternativeName>
        <fullName evidence="10">Lysine-N-oxygenase</fullName>
    </alternativeName>
    <alternativeName>
        <fullName evidence="11">Mycobactin synthase protein G</fullName>
    </alternativeName>
</protein>
<evidence type="ECO:0000256" key="2">
    <source>
        <dbReference type="ARBA" id="ARBA00004924"/>
    </source>
</evidence>
<dbReference type="RefSeq" id="WP_379749982.1">
    <property type="nucleotide sequence ID" value="NZ_JBHTCP010000039.1"/>
</dbReference>
<proteinExistence type="inferred from homology"/>
<name>A0ABW2NST8_9BACL</name>
<organism evidence="15 16">
    <name type="scientific">Fictibacillus iocasae</name>
    <dbReference type="NCBI Taxonomy" id="2715437"/>
    <lineage>
        <taxon>Bacteria</taxon>
        <taxon>Bacillati</taxon>
        <taxon>Bacillota</taxon>
        <taxon>Bacilli</taxon>
        <taxon>Bacillales</taxon>
        <taxon>Fictibacillaceae</taxon>
        <taxon>Fictibacillus</taxon>
    </lineage>
</organism>
<keyword evidence="8" id="KW-0521">NADP</keyword>
<evidence type="ECO:0000256" key="10">
    <source>
        <dbReference type="ARBA" id="ARBA00029939"/>
    </source>
</evidence>
<evidence type="ECO:0000256" key="14">
    <source>
        <dbReference type="ARBA" id="ARBA00048407"/>
    </source>
</evidence>
<evidence type="ECO:0000313" key="16">
    <source>
        <dbReference type="Proteomes" id="UP001596549"/>
    </source>
</evidence>
<comment type="caution">
    <text evidence="15">The sequence shown here is derived from an EMBL/GenBank/DDBJ whole genome shotgun (WGS) entry which is preliminary data.</text>
</comment>
<gene>
    <name evidence="15" type="ORF">ACFQPF_12115</name>
</gene>
<keyword evidence="16" id="KW-1185">Reference proteome</keyword>
<evidence type="ECO:0000256" key="1">
    <source>
        <dbReference type="ARBA" id="ARBA00001974"/>
    </source>
</evidence>
<evidence type="ECO:0000256" key="5">
    <source>
        <dbReference type="ARBA" id="ARBA00016406"/>
    </source>
</evidence>
<dbReference type="PANTHER" id="PTHR42802">
    <property type="entry name" value="MONOOXYGENASE"/>
    <property type="match status" value="1"/>
</dbReference>
<keyword evidence="6" id="KW-0285">Flavoprotein</keyword>
<evidence type="ECO:0000256" key="6">
    <source>
        <dbReference type="ARBA" id="ARBA00022630"/>
    </source>
</evidence>
<keyword evidence="7" id="KW-0274">FAD</keyword>
<evidence type="ECO:0000256" key="3">
    <source>
        <dbReference type="ARBA" id="ARBA00007588"/>
    </source>
</evidence>
<dbReference type="PANTHER" id="PTHR42802:SF1">
    <property type="entry name" value="L-ORNITHINE N(5)-MONOOXYGENASE"/>
    <property type="match status" value="1"/>
</dbReference>
<comment type="catalytic activity">
    <reaction evidence="14">
        <text>L-lysine + NADPH + O2 = N(6)-hydroxy-L-lysine + NADP(+) + H2O</text>
        <dbReference type="Rhea" id="RHEA:23228"/>
        <dbReference type="ChEBI" id="CHEBI:15377"/>
        <dbReference type="ChEBI" id="CHEBI:15379"/>
        <dbReference type="ChEBI" id="CHEBI:32551"/>
        <dbReference type="ChEBI" id="CHEBI:57783"/>
        <dbReference type="ChEBI" id="CHEBI:57820"/>
        <dbReference type="ChEBI" id="CHEBI:58349"/>
        <dbReference type="EC" id="1.14.13.59"/>
    </reaction>
</comment>
<accession>A0ABW2NST8</accession>
<dbReference type="Pfam" id="PF13434">
    <property type="entry name" value="Lys_Orn_oxgnase"/>
    <property type="match status" value="1"/>
</dbReference>
<evidence type="ECO:0000256" key="12">
    <source>
        <dbReference type="ARBA" id="ARBA00032493"/>
    </source>
</evidence>
<evidence type="ECO:0000313" key="15">
    <source>
        <dbReference type="EMBL" id="MFC7372419.1"/>
    </source>
</evidence>
<evidence type="ECO:0000256" key="9">
    <source>
        <dbReference type="ARBA" id="ARBA00023002"/>
    </source>
</evidence>
<dbReference type="InterPro" id="IPR025700">
    <property type="entry name" value="Lys/Orn_oxygenase"/>
</dbReference>
<dbReference type="InterPro" id="IPR036188">
    <property type="entry name" value="FAD/NAD-bd_sf"/>
</dbReference>
<keyword evidence="9" id="KW-0560">Oxidoreductase</keyword>
<dbReference type="Gene3D" id="3.50.50.60">
    <property type="entry name" value="FAD/NAD(P)-binding domain"/>
    <property type="match status" value="1"/>
</dbReference>
<dbReference type="SUPFAM" id="SSF51905">
    <property type="entry name" value="FAD/NAD(P)-binding domain"/>
    <property type="match status" value="1"/>
</dbReference>
<evidence type="ECO:0000256" key="11">
    <source>
        <dbReference type="ARBA" id="ARBA00031158"/>
    </source>
</evidence>
<reference evidence="16" key="1">
    <citation type="journal article" date="2019" name="Int. J. Syst. Evol. Microbiol.">
        <title>The Global Catalogue of Microorganisms (GCM) 10K type strain sequencing project: providing services to taxonomists for standard genome sequencing and annotation.</title>
        <authorList>
            <consortium name="The Broad Institute Genomics Platform"/>
            <consortium name="The Broad Institute Genome Sequencing Center for Infectious Disease"/>
            <person name="Wu L."/>
            <person name="Ma J."/>
        </authorList>
    </citation>
    <scope>NUCLEOTIDE SEQUENCE [LARGE SCALE GENOMIC DNA]</scope>
    <source>
        <strain evidence="16">NBRC 106396</strain>
    </source>
</reference>
<comment type="similarity">
    <text evidence="3">Belongs to the lysine N(6)-hydroxylase/L-ornithine N(5)-oxygenase family.</text>
</comment>
<evidence type="ECO:0000256" key="7">
    <source>
        <dbReference type="ARBA" id="ARBA00022827"/>
    </source>
</evidence>
<dbReference type="EMBL" id="JBHTCP010000039">
    <property type="protein sequence ID" value="MFC7372419.1"/>
    <property type="molecule type" value="Genomic_DNA"/>
</dbReference>
<evidence type="ECO:0000256" key="13">
    <source>
        <dbReference type="ARBA" id="ARBA00032738"/>
    </source>
</evidence>
<dbReference type="Proteomes" id="UP001596549">
    <property type="component" value="Unassembled WGS sequence"/>
</dbReference>
<sequence length="449" mass="51255">MSSKIYDMIGVGIGPFNLGLAAMLQEKGGKEALFFERKSEFNWHKGMLIDGTTMQVPFFADLISMADVRSQFTFLNYLQEHDRLYHFYFLEKFNIPRTEYNHYCRWVADQLNSCRFGMAVEQVTPVDNLYEVVVKSEETGEVETYWTRHLAVGIGLSPSVPSYLEKHLGPKVIHSSQYLDKKDELLEGARAVTVIGGGQSAAEVFLDLAKQQNHFSLNWFTRSKGFFPMEYSKLGLEYFSPDYTNFFYELPQQKKDELVPQQDLLHKGISMETIAEIYDLLYEKSVGGQKLNISLQAMTELVEMEKSGAGHVLRLRQNVSDEAFDMQSDVVILGTGYAPAFPHFLMSMQDKIDWDEQSRYQITQDYVLKTKGLTDNHIFIQNGELHTHGVGSGDLGLGAHRNAVILNKIYGKEVYKVNKKNVFQQFGISSGMECREKVSLKQFLGRHTV</sequence>
<evidence type="ECO:0000256" key="4">
    <source>
        <dbReference type="ARBA" id="ARBA00013076"/>
    </source>
</evidence>